<dbReference type="Proteomes" id="UP000278398">
    <property type="component" value="Unassembled WGS sequence"/>
</dbReference>
<dbReference type="CDD" id="cd06261">
    <property type="entry name" value="TM_PBP2"/>
    <property type="match status" value="2"/>
</dbReference>
<dbReference type="FunFam" id="1.10.3720.10:FF:000001">
    <property type="entry name" value="Glycine betaine ABC transporter, permease"/>
    <property type="match status" value="1"/>
</dbReference>
<dbReference type="GO" id="GO:0015871">
    <property type="term" value="P:choline transport"/>
    <property type="evidence" value="ECO:0007669"/>
    <property type="project" value="TreeGrafter"/>
</dbReference>
<evidence type="ECO:0000256" key="1">
    <source>
        <dbReference type="ARBA" id="ARBA00004651"/>
    </source>
</evidence>
<sequence>MAALGPAQTARTGWPGAPSLGLLVWCVALVVFALLWAYAGTLAPWAQEWPRAWTPRVAATISTFMRWLVDEASFGLFTFIEFTRFLSAMVEAPYRFVLSILSTGFLSGQGSQAVQIAPPVSWAGVIGVFVIAAHAAGGRKLALLAVVCLGFILLFGQWASAMVTLASIVVAVPIGAVGGLLLGIAAVRWRGFERAISPVLDLMQTIPIFAYLVPILFLFGFGPVAAILATIIYAMPPMTRIAIVALRGVAPEIRDLGRMTGCTRRQMTWRVMVPAAMPGLMVGVNQVIMLSLNMVIIASMIGAGGLGFDVLSALRRLDFGAGLEAGVAIVALAVLLDRTSQAFARRTVQRAHADGAGILARHPHLAAGTAVLVASFLAGLVAPPLARWPQAWELSTGTFWSELVRWINVNFFDELEAVKNALLLNVLIPFKRFLLGLPWLGVALLGGVAGWALSGFRLAALVVVLSTLIAVSGLWDQAMTTIYLCGISVVFALMIGVPIGVWSADRPAVWRVVQGVIDTLQTLPSFVYLMPVVMLFRVGDFTAMIAIVAYALAPAIRYTAHGLQQVDPRLIEAGRAAGCTPFQLLVKIRLKLALPEIMLGVNQTIMLALSMLVITALVGTRDLGQEVYIALTKADTGRGIVAGLAVAFIAIIADRLISAGAARARARLGLSAEGGGR</sequence>
<evidence type="ECO:0000259" key="8">
    <source>
        <dbReference type="PROSITE" id="PS50928"/>
    </source>
</evidence>
<evidence type="ECO:0000256" key="6">
    <source>
        <dbReference type="ARBA" id="ARBA00023136"/>
    </source>
</evidence>
<reference evidence="9 10" key="1">
    <citation type="submission" date="2018-12" db="EMBL/GenBank/DDBJ databases">
        <title>Mesorhizobium carbonis sp. nov., isolated from coal mine water.</title>
        <authorList>
            <person name="Xin W."/>
            <person name="Xu Z."/>
            <person name="Xiang F."/>
            <person name="Zhang J."/>
            <person name="Xi L."/>
            <person name="Liu J."/>
        </authorList>
    </citation>
    <scope>NUCLEOTIDE SEQUENCE [LARGE SCALE GENOMIC DNA]</scope>
    <source>
        <strain evidence="9 10">B2.3</strain>
    </source>
</reference>
<evidence type="ECO:0000256" key="2">
    <source>
        <dbReference type="ARBA" id="ARBA00022448"/>
    </source>
</evidence>
<evidence type="ECO:0000256" key="4">
    <source>
        <dbReference type="ARBA" id="ARBA00022692"/>
    </source>
</evidence>
<organism evidence="9 10">
    <name type="scientific">Aquibium carbonis</name>
    <dbReference type="NCBI Taxonomy" id="2495581"/>
    <lineage>
        <taxon>Bacteria</taxon>
        <taxon>Pseudomonadati</taxon>
        <taxon>Pseudomonadota</taxon>
        <taxon>Alphaproteobacteria</taxon>
        <taxon>Hyphomicrobiales</taxon>
        <taxon>Phyllobacteriaceae</taxon>
        <taxon>Aquibium</taxon>
    </lineage>
</organism>
<comment type="subcellular location">
    <subcellularLocation>
        <location evidence="1 7">Cell membrane</location>
        <topology evidence="1 7">Multi-pass membrane protein</topology>
    </subcellularLocation>
</comment>
<dbReference type="Gene3D" id="1.10.3720.10">
    <property type="entry name" value="MetI-like"/>
    <property type="match status" value="2"/>
</dbReference>
<feature type="transmembrane region" description="Helical" evidence="7">
    <location>
        <begin position="208"/>
        <end position="234"/>
    </location>
</feature>
<feature type="transmembrane region" description="Helical" evidence="7">
    <location>
        <begin position="597"/>
        <end position="619"/>
    </location>
</feature>
<dbReference type="AlphaFoldDB" id="A0A429YQW5"/>
<feature type="transmembrane region" description="Helical" evidence="7">
    <location>
        <begin position="287"/>
        <end position="307"/>
    </location>
</feature>
<dbReference type="SUPFAM" id="SSF161098">
    <property type="entry name" value="MetI-like"/>
    <property type="match status" value="2"/>
</dbReference>
<keyword evidence="5 7" id="KW-1133">Transmembrane helix</keyword>
<feature type="transmembrane region" description="Helical" evidence="7">
    <location>
        <begin position="639"/>
        <end position="657"/>
    </location>
</feature>
<feature type="transmembrane region" description="Helical" evidence="7">
    <location>
        <begin position="458"/>
        <end position="475"/>
    </location>
</feature>
<dbReference type="EMBL" id="RWKW01000101">
    <property type="protein sequence ID" value="RST83825.1"/>
    <property type="molecule type" value="Genomic_DNA"/>
</dbReference>
<keyword evidence="2 7" id="KW-0813">Transport</keyword>
<evidence type="ECO:0000256" key="5">
    <source>
        <dbReference type="ARBA" id="ARBA00022989"/>
    </source>
</evidence>
<evidence type="ECO:0000313" key="9">
    <source>
        <dbReference type="EMBL" id="RST83825.1"/>
    </source>
</evidence>
<name>A0A429YQW5_9HYPH</name>
<dbReference type="PANTHER" id="PTHR47737:SF1">
    <property type="entry name" value="GLYCINE BETAINE_PROLINE BETAINE TRANSPORT SYSTEM PERMEASE PROTEIN PROW"/>
    <property type="match status" value="1"/>
</dbReference>
<dbReference type="InterPro" id="IPR000515">
    <property type="entry name" value="MetI-like"/>
</dbReference>
<dbReference type="GO" id="GO:0043190">
    <property type="term" value="C:ATP-binding cassette (ABC) transporter complex"/>
    <property type="evidence" value="ECO:0007669"/>
    <property type="project" value="TreeGrafter"/>
</dbReference>
<feature type="transmembrane region" description="Helical" evidence="7">
    <location>
        <begin position="20"/>
        <end position="39"/>
    </location>
</feature>
<dbReference type="InterPro" id="IPR035906">
    <property type="entry name" value="MetI-like_sf"/>
</dbReference>
<feature type="transmembrane region" description="Helical" evidence="7">
    <location>
        <begin position="482"/>
        <end position="502"/>
    </location>
</feature>
<feature type="transmembrane region" description="Helical" evidence="7">
    <location>
        <begin position="433"/>
        <end position="452"/>
    </location>
</feature>
<keyword evidence="3" id="KW-1003">Cell membrane</keyword>
<evidence type="ECO:0000256" key="3">
    <source>
        <dbReference type="ARBA" id="ARBA00022475"/>
    </source>
</evidence>
<feature type="domain" description="ABC transmembrane type-1" evidence="8">
    <location>
        <begin position="478"/>
        <end position="657"/>
    </location>
</feature>
<dbReference type="GO" id="GO:0015226">
    <property type="term" value="F:carnitine transmembrane transporter activity"/>
    <property type="evidence" value="ECO:0007669"/>
    <property type="project" value="TreeGrafter"/>
</dbReference>
<feature type="transmembrane region" description="Helical" evidence="7">
    <location>
        <begin position="116"/>
        <end position="134"/>
    </location>
</feature>
<feature type="domain" description="ABC transmembrane type-1" evidence="8">
    <location>
        <begin position="157"/>
        <end position="340"/>
    </location>
</feature>
<feature type="transmembrane region" description="Helical" evidence="7">
    <location>
        <begin position="141"/>
        <end position="159"/>
    </location>
</feature>
<comment type="similarity">
    <text evidence="7">Belongs to the binding-protein-dependent transport system permease family.</text>
</comment>
<keyword evidence="6 7" id="KW-0472">Membrane</keyword>
<gene>
    <name evidence="9" type="ORF">EJC49_22175</name>
</gene>
<protein>
    <submittedName>
        <fullName evidence="9">ABC transporter permease subunit</fullName>
    </submittedName>
</protein>
<keyword evidence="10" id="KW-1185">Reference proteome</keyword>
<evidence type="ECO:0000313" key="10">
    <source>
        <dbReference type="Proteomes" id="UP000278398"/>
    </source>
</evidence>
<proteinExistence type="inferred from homology"/>
<evidence type="ECO:0000256" key="7">
    <source>
        <dbReference type="RuleBase" id="RU363032"/>
    </source>
</evidence>
<accession>A0A429YQW5</accession>
<feature type="transmembrane region" description="Helical" evidence="7">
    <location>
        <begin position="165"/>
        <end position="187"/>
    </location>
</feature>
<dbReference type="PROSITE" id="PS50928">
    <property type="entry name" value="ABC_TM1"/>
    <property type="match status" value="2"/>
</dbReference>
<dbReference type="Pfam" id="PF00528">
    <property type="entry name" value="BPD_transp_1"/>
    <property type="match status" value="2"/>
</dbReference>
<dbReference type="GO" id="GO:0031460">
    <property type="term" value="P:glycine betaine transport"/>
    <property type="evidence" value="ECO:0007669"/>
    <property type="project" value="TreeGrafter"/>
</dbReference>
<feature type="transmembrane region" description="Helical" evidence="7">
    <location>
        <begin position="528"/>
        <end position="553"/>
    </location>
</feature>
<keyword evidence="4 7" id="KW-0812">Transmembrane</keyword>
<dbReference type="OrthoDB" id="9815258at2"/>
<dbReference type="RefSeq" id="WP_126702115.1">
    <property type="nucleotide sequence ID" value="NZ_RWKW01000101.1"/>
</dbReference>
<comment type="caution">
    <text evidence="9">The sequence shown here is derived from an EMBL/GenBank/DDBJ whole genome shotgun (WGS) entry which is preliminary data.</text>
</comment>
<dbReference type="GO" id="GO:0005275">
    <property type="term" value="F:amine transmembrane transporter activity"/>
    <property type="evidence" value="ECO:0007669"/>
    <property type="project" value="TreeGrafter"/>
</dbReference>
<dbReference type="PANTHER" id="PTHR47737">
    <property type="entry name" value="GLYCINE BETAINE/PROLINE BETAINE TRANSPORT SYSTEM PERMEASE PROTEIN PROW"/>
    <property type="match status" value="1"/>
</dbReference>